<sequence length="244" mass="26424">MGDLERAVANAAALWTALAESREQEHVRTDSYLVVEGGRRGRRVMVLSPSPSAADVDELKAQATRPSAGGVTFEDAYGAVDLSGLGLVKRQLAVMIRQPSPLPELPTPVVKIALTDDPKDLPTIERIAVDAFPLETFQPYGQGEAFPRALFERDEINYFVATREDVPVGITMTVEAGGSAGIYWVTTLPEHRSLGIGRALMHVVLEHHDDRPATLTAATAARPLYESLGFETLTMSSWWSGAPS</sequence>
<dbReference type="RefSeq" id="WP_205114332.1">
    <property type="nucleotide sequence ID" value="NZ_JAFBCM010000001.1"/>
</dbReference>
<reference evidence="3" key="1">
    <citation type="journal article" date="2019" name="Int. J. Syst. Evol. Microbiol.">
        <title>The Global Catalogue of Microorganisms (GCM) 10K type strain sequencing project: providing services to taxonomists for standard genome sequencing and annotation.</title>
        <authorList>
            <consortium name="The Broad Institute Genomics Platform"/>
            <consortium name="The Broad Institute Genome Sequencing Center for Infectious Disease"/>
            <person name="Wu L."/>
            <person name="Ma J."/>
        </authorList>
    </citation>
    <scope>NUCLEOTIDE SEQUENCE [LARGE SCALE GENOMIC DNA]</scope>
    <source>
        <strain evidence="3">CGMCC 4.7241</strain>
    </source>
</reference>
<dbReference type="InterPro" id="IPR016181">
    <property type="entry name" value="Acyl_CoA_acyltransferase"/>
</dbReference>
<name>A0ABV7YBK3_9ACTN</name>
<keyword evidence="2" id="KW-0012">Acyltransferase</keyword>
<proteinExistence type="predicted"/>
<keyword evidence="2" id="KW-0808">Transferase</keyword>
<dbReference type="CDD" id="cd04301">
    <property type="entry name" value="NAT_SF"/>
    <property type="match status" value="1"/>
</dbReference>
<evidence type="ECO:0000313" key="2">
    <source>
        <dbReference type="EMBL" id="MFC3761699.1"/>
    </source>
</evidence>
<organism evidence="2 3">
    <name type="scientific">Tenggerimyces flavus</name>
    <dbReference type="NCBI Taxonomy" id="1708749"/>
    <lineage>
        <taxon>Bacteria</taxon>
        <taxon>Bacillati</taxon>
        <taxon>Actinomycetota</taxon>
        <taxon>Actinomycetes</taxon>
        <taxon>Propionibacteriales</taxon>
        <taxon>Nocardioidaceae</taxon>
        <taxon>Tenggerimyces</taxon>
    </lineage>
</organism>
<dbReference type="SUPFAM" id="SSF55729">
    <property type="entry name" value="Acyl-CoA N-acyltransferases (Nat)"/>
    <property type="match status" value="1"/>
</dbReference>
<dbReference type="GO" id="GO:0016746">
    <property type="term" value="F:acyltransferase activity"/>
    <property type="evidence" value="ECO:0007669"/>
    <property type="project" value="UniProtKB-KW"/>
</dbReference>
<dbReference type="PROSITE" id="PS51186">
    <property type="entry name" value="GNAT"/>
    <property type="match status" value="1"/>
</dbReference>
<accession>A0ABV7YBK3</accession>
<feature type="domain" description="N-acetyltransferase" evidence="1">
    <location>
        <begin position="112"/>
        <end position="244"/>
    </location>
</feature>
<gene>
    <name evidence="2" type="ORF">ACFOUW_12710</name>
</gene>
<evidence type="ECO:0000313" key="3">
    <source>
        <dbReference type="Proteomes" id="UP001595699"/>
    </source>
</evidence>
<dbReference type="Proteomes" id="UP001595699">
    <property type="component" value="Unassembled WGS sequence"/>
</dbReference>
<dbReference type="Gene3D" id="3.40.630.30">
    <property type="match status" value="1"/>
</dbReference>
<dbReference type="EC" id="2.3.-.-" evidence="2"/>
<dbReference type="InterPro" id="IPR000182">
    <property type="entry name" value="GNAT_dom"/>
</dbReference>
<dbReference type="Pfam" id="PF13508">
    <property type="entry name" value="Acetyltransf_7"/>
    <property type="match status" value="1"/>
</dbReference>
<evidence type="ECO:0000259" key="1">
    <source>
        <dbReference type="PROSITE" id="PS51186"/>
    </source>
</evidence>
<comment type="caution">
    <text evidence="2">The sequence shown here is derived from an EMBL/GenBank/DDBJ whole genome shotgun (WGS) entry which is preliminary data.</text>
</comment>
<keyword evidence="3" id="KW-1185">Reference proteome</keyword>
<protein>
    <submittedName>
        <fullName evidence="2">GNAT family N-acetyltransferase</fullName>
        <ecNumber evidence="2">2.3.-.-</ecNumber>
    </submittedName>
</protein>
<dbReference type="EMBL" id="JBHRZH010000009">
    <property type="protein sequence ID" value="MFC3761699.1"/>
    <property type="molecule type" value="Genomic_DNA"/>
</dbReference>